<comment type="similarity">
    <text evidence="1">Belongs to the DinB family.</text>
</comment>
<dbReference type="Gene3D" id="1.20.120.450">
    <property type="entry name" value="dinb family like domain"/>
    <property type="match status" value="1"/>
</dbReference>
<evidence type="ECO:0000313" key="5">
    <source>
        <dbReference type="Proteomes" id="UP000548423"/>
    </source>
</evidence>
<proteinExistence type="inferred from homology"/>
<evidence type="ECO:0000256" key="1">
    <source>
        <dbReference type="ARBA" id="ARBA00008635"/>
    </source>
</evidence>
<dbReference type="Proteomes" id="UP000548423">
    <property type="component" value="Unassembled WGS sequence"/>
</dbReference>
<evidence type="ECO:0000256" key="3">
    <source>
        <dbReference type="PIRSR" id="PIRSR607837-1"/>
    </source>
</evidence>
<organism evidence="4 5">
    <name type="scientific">Neobacillus niacini</name>
    <dbReference type="NCBI Taxonomy" id="86668"/>
    <lineage>
        <taxon>Bacteria</taxon>
        <taxon>Bacillati</taxon>
        <taxon>Bacillota</taxon>
        <taxon>Bacilli</taxon>
        <taxon>Bacillales</taxon>
        <taxon>Bacillaceae</taxon>
        <taxon>Neobacillus</taxon>
    </lineage>
</organism>
<comment type="caution">
    <text evidence="4">The sequence shown here is derived from an EMBL/GenBank/DDBJ whole genome shotgun (WGS) entry which is preliminary data.</text>
</comment>
<evidence type="ECO:0000313" key="4">
    <source>
        <dbReference type="EMBL" id="NYE04514.1"/>
    </source>
</evidence>
<dbReference type="EMBL" id="JACCBX010000002">
    <property type="protein sequence ID" value="NYE04514.1"/>
    <property type="molecule type" value="Genomic_DNA"/>
</dbReference>
<gene>
    <name evidence="4" type="ORF">F4694_001258</name>
</gene>
<reference evidence="5" key="2">
    <citation type="submission" date="2020-08" db="EMBL/GenBank/DDBJ databases">
        <title>The Agave Microbiome: Exploring the role of microbial communities in plant adaptations to desert environments.</title>
        <authorList>
            <person name="Partida-Martinez L.P."/>
        </authorList>
    </citation>
    <scope>NUCLEOTIDE SEQUENCE [LARGE SCALE GENOMIC DNA]</scope>
    <source>
        <strain evidence="5">AT2.8</strain>
    </source>
</reference>
<dbReference type="AlphaFoldDB" id="A0A852TAW6"/>
<reference evidence="5" key="1">
    <citation type="submission" date="2020-07" db="EMBL/GenBank/DDBJ databases">
        <authorList>
            <person name="Partida-Martinez L."/>
            <person name="Huntemann M."/>
            <person name="Clum A."/>
            <person name="Wang J."/>
            <person name="Palaniappan K."/>
            <person name="Ritter S."/>
            <person name="Chen I.-M."/>
            <person name="Stamatis D."/>
            <person name="Reddy T."/>
            <person name="O'Malley R."/>
            <person name="Daum C."/>
            <person name="Shapiro N."/>
            <person name="Ivanova N."/>
            <person name="Kyrpides N."/>
            <person name="Woyke T."/>
        </authorList>
    </citation>
    <scope>NUCLEOTIDE SEQUENCE [LARGE SCALE GENOMIC DNA]</scope>
    <source>
        <strain evidence="5">AT2.8</strain>
    </source>
</reference>
<protein>
    <submittedName>
        <fullName evidence="4">Damage-inducible protein DinB</fullName>
    </submittedName>
</protein>
<accession>A0A852TAW6</accession>
<dbReference type="GO" id="GO:0046872">
    <property type="term" value="F:metal ion binding"/>
    <property type="evidence" value="ECO:0007669"/>
    <property type="project" value="UniProtKB-KW"/>
</dbReference>
<sequence length="56" mass="6740">MYKDNEYFEHWIRHRKVLHDLLDFIDNEHIHYKPWSGAFSLGALAIHIAVSSDRFV</sequence>
<dbReference type="SUPFAM" id="SSF109854">
    <property type="entry name" value="DinB/YfiT-like putative metalloenzymes"/>
    <property type="match status" value="1"/>
</dbReference>
<dbReference type="Pfam" id="PF05163">
    <property type="entry name" value="DinB"/>
    <property type="match status" value="1"/>
</dbReference>
<dbReference type="InterPro" id="IPR007837">
    <property type="entry name" value="DinB"/>
</dbReference>
<name>A0A852TAW6_9BACI</name>
<evidence type="ECO:0000256" key="2">
    <source>
        <dbReference type="ARBA" id="ARBA00022723"/>
    </source>
</evidence>
<feature type="binding site" evidence="3">
    <location>
        <position position="47"/>
    </location>
    <ligand>
        <name>a divalent metal cation</name>
        <dbReference type="ChEBI" id="CHEBI:60240"/>
    </ligand>
</feature>
<keyword evidence="2 3" id="KW-0479">Metal-binding</keyword>
<dbReference type="InterPro" id="IPR034660">
    <property type="entry name" value="DinB/YfiT-like"/>
</dbReference>